<keyword evidence="3" id="KW-0963">Cytoplasm</keyword>
<dbReference type="Pfam" id="PF00780">
    <property type="entry name" value="CNH"/>
    <property type="match status" value="1"/>
</dbReference>
<comment type="caution">
    <text evidence="7">The sequence shown here is derived from an EMBL/GenBank/DDBJ whole genome shotgun (WGS) entry which is preliminary data.</text>
</comment>
<dbReference type="GO" id="GO:0005737">
    <property type="term" value="C:cytoplasm"/>
    <property type="evidence" value="ECO:0007669"/>
    <property type="project" value="UniProtKB-SubCell"/>
</dbReference>
<evidence type="ECO:0000256" key="5">
    <source>
        <dbReference type="SAM" id="MobiDB-lite"/>
    </source>
</evidence>
<dbReference type="EMBL" id="MU155345">
    <property type="protein sequence ID" value="KAF9475156.1"/>
    <property type="molecule type" value="Genomic_DNA"/>
</dbReference>
<evidence type="ECO:0000256" key="2">
    <source>
        <dbReference type="ARBA" id="ARBA00022448"/>
    </source>
</evidence>
<sequence length="387" mass="42457">MTSAPLNPLEVPPFQLQRLIQDVIEPYIFESSLASSTGRIYVCSTQALGSEIYAGCSNGELLRFALQADDPAKLESYTLLSRQTIPGNKPVDEIVLVPSLSRALVLSDHQIHFYTIPSLDPYPTKPVRHVVTLAVDDQHLKRLQPPLSATGMTLPPEPVDFCVVKRSSIALFTMKDRLLYQKEIPLPQGSLPITLARRTGKSLCIADKEYYSILDLEASSLFQVIPVSQSMDPTPFLIKPSITVISQNEFLLISWTGTSALGLFITGDGDPVRGTLEWPIYPEAICLDYPYILSLLPNNAIEVHSVETQQIMQVISTPPVTSPPSSKPSSPSPRQATHQRSSSTASKSSAVDSSRRINLVSSIGGYLVPSTQRSEKMSMVPVKLLRT</sequence>
<dbReference type="OrthoDB" id="5325112at2759"/>
<reference evidence="7" key="1">
    <citation type="submission" date="2020-11" db="EMBL/GenBank/DDBJ databases">
        <authorList>
            <consortium name="DOE Joint Genome Institute"/>
            <person name="Ahrendt S."/>
            <person name="Riley R."/>
            <person name="Andreopoulos W."/>
            <person name="Labutti K."/>
            <person name="Pangilinan J."/>
            <person name="Ruiz-Duenas F.J."/>
            <person name="Barrasa J.M."/>
            <person name="Sanchez-Garcia M."/>
            <person name="Camarero S."/>
            <person name="Miyauchi S."/>
            <person name="Serrano A."/>
            <person name="Linde D."/>
            <person name="Babiker R."/>
            <person name="Drula E."/>
            <person name="Ayuso-Fernandez I."/>
            <person name="Pacheco R."/>
            <person name="Padilla G."/>
            <person name="Ferreira P."/>
            <person name="Barriuso J."/>
            <person name="Kellner H."/>
            <person name="Castanera R."/>
            <person name="Alfaro M."/>
            <person name="Ramirez L."/>
            <person name="Pisabarro A.G."/>
            <person name="Kuo A."/>
            <person name="Tritt A."/>
            <person name="Lipzen A."/>
            <person name="He G."/>
            <person name="Yan M."/>
            <person name="Ng V."/>
            <person name="Cullen D."/>
            <person name="Martin F."/>
            <person name="Rosso M.-N."/>
            <person name="Henrissat B."/>
            <person name="Hibbett D."/>
            <person name="Martinez A.T."/>
            <person name="Grigoriev I.V."/>
        </authorList>
    </citation>
    <scope>NUCLEOTIDE SEQUENCE</scope>
    <source>
        <strain evidence="7">CIRM-BRFM 674</strain>
    </source>
</reference>
<evidence type="ECO:0000313" key="7">
    <source>
        <dbReference type="EMBL" id="KAF9475156.1"/>
    </source>
</evidence>
<evidence type="ECO:0000256" key="4">
    <source>
        <dbReference type="ARBA" id="ARBA00022927"/>
    </source>
</evidence>
<accession>A0A9P5YWG6</accession>
<dbReference type="GO" id="GO:0034058">
    <property type="term" value="P:endosomal vesicle fusion"/>
    <property type="evidence" value="ECO:0007669"/>
    <property type="project" value="TreeGrafter"/>
</dbReference>
<dbReference type="GO" id="GO:0006914">
    <property type="term" value="P:autophagy"/>
    <property type="evidence" value="ECO:0007669"/>
    <property type="project" value="TreeGrafter"/>
</dbReference>
<feature type="domain" description="CNH" evidence="6">
    <location>
        <begin position="39"/>
        <end position="330"/>
    </location>
</feature>
<evidence type="ECO:0000259" key="6">
    <source>
        <dbReference type="PROSITE" id="PS50219"/>
    </source>
</evidence>
<name>A0A9P5YWG6_9AGAR</name>
<keyword evidence="2" id="KW-0813">Transport</keyword>
<keyword evidence="4" id="KW-0653">Protein transport</keyword>
<feature type="compositionally biased region" description="Low complexity" evidence="5">
    <location>
        <begin position="341"/>
        <end position="352"/>
    </location>
</feature>
<evidence type="ECO:0000256" key="3">
    <source>
        <dbReference type="ARBA" id="ARBA00022490"/>
    </source>
</evidence>
<evidence type="ECO:0000256" key="1">
    <source>
        <dbReference type="ARBA" id="ARBA00004496"/>
    </source>
</evidence>
<comment type="subcellular location">
    <subcellularLocation>
        <location evidence="1">Cytoplasm</location>
    </subcellularLocation>
</comment>
<evidence type="ECO:0000313" key="8">
    <source>
        <dbReference type="Proteomes" id="UP000807469"/>
    </source>
</evidence>
<dbReference type="InterPro" id="IPR032914">
    <property type="entry name" value="Vam6/VPS39/TRAP1"/>
</dbReference>
<protein>
    <recommendedName>
        <fullName evidence="6">CNH domain-containing protein</fullName>
    </recommendedName>
</protein>
<keyword evidence="8" id="KW-1185">Reference proteome</keyword>
<dbReference type="AlphaFoldDB" id="A0A9P5YWG6"/>
<dbReference type="PANTHER" id="PTHR12894">
    <property type="entry name" value="CNH DOMAIN CONTAINING"/>
    <property type="match status" value="1"/>
</dbReference>
<dbReference type="Proteomes" id="UP000807469">
    <property type="component" value="Unassembled WGS sequence"/>
</dbReference>
<dbReference type="GO" id="GO:0016020">
    <property type="term" value="C:membrane"/>
    <property type="evidence" value="ECO:0007669"/>
    <property type="project" value="TreeGrafter"/>
</dbReference>
<dbReference type="GO" id="GO:0015031">
    <property type="term" value="P:protein transport"/>
    <property type="evidence" value="ECO:0007669"/>
    <property type="project" value="UniProtKB-KW"/>
</dbReference>
<dbReference type="PROSITE" id="PS50219">
    <property type="entry name" value="CNH"/>
    <property type="match status" value="1"/>
</dbReference>
<dbReference type="PANTHER" id="PTHR12894:SF27">
    <property type="entry name" value="TRANSFORMING GROWTH FACTOR-BETA RECEPTOR-ASSOCIATED PROTEIN 1"/>
    <property type="match status" value="1"/>
</dbReference>
<gene>
    <name evidence="7" type="ORF">BDN70DRAFT_272425</name>
</gene>
<feature type="region of interest" description="Disordered" evidence="5">
    <location>
        <begin position="317"/>
        <end position="354"/>
    </location>
</feature>
<dbReference type="InterPro" id="IPR001180">
    <property type="entry name" value="CNH_dom"/>
</dbReference>
<proteinExistence type="predicted"/>
<organism evidence="7 8">
    <name type="scientific">Pholiota conissans</name>
    <dbReference type="NCBI Taxonomy" id="109636"/>
    <lineage>
        <taxon>Eukaryota</taxon>
        <taxon>Fungi</taxon>
        <taxon>Dikarya</taxon>
        <taxon>Basidiomycota</taxon>
        <taxon>Agaricomycotina</taxon>
        <taxon>Agaricomycetes</taxon>
        <taxon>Agaricomycetidae</taxon>
        <taxon>Agaricales</taxon>
        <taxon>Agaricineae</taxon>
        <taxon>Strophariaceae</taxon>
        <taxon>Pholiota</taxon>
    </lineage>
</organism>